<proteinExistence type="predicted"/>
<dbReference type="Pfam" id="PF06831">
    <property type="entry name" value="H2TH"/>
    <property type="match status" value="1"/>
</dbReference>
<dbReference type="SMART" id="SM01232">
    <property type="entry name" value="H2TH"/>
    <property type="match status" value="1"/>
</dbReference>
<dbReference type="PANTHER" id="PTHR22993">
    <property type="entry name" value="FORMAMIDOPYRIMIDINE-DNA GLYCOSYLASE"/>
    <property type="match status" value="1"/>
</dbReference>
<dbReference type="Proteomes" id="UP001597394">
    <property type="component" value="Unassembled WGS sequence"/>
</dbReference>
<protein>
    <recommendedName>
        <fullName evidence="1">Formamidopyrimidine-DNA glycosylase H2TH DNA-binding domain-containing protein</fullName>
    </recommendedName>
</protein>
<name>A0ABW5KAN2_9FLAO</name>
<dbReference type="InterPro" id="IPR010979">
    <property type="entry name" value="Ribosomal_uS13-like_H2TH"/>
</dbReference>
<dbReference type="PANTHER" id="PTHR22993:SF9">
    <property type="entry name" value="FORMAMIDOPYRIMIDINE-DNA GLYCOSYLASE"/>
    <property type="match status" value="1"/>
</dbReference>
<sequence length="243" mass="27801">MQEGSFIVFLKNKLQRFKGQTVSRATGKSGTDFSAIDFIKIIDINSFGNLIFFVFNDFFLSMNFENSGSLLVNKSKKTEADFSLHFPHSEINFYSCETQIHQGKPTDFFQFPTDILNQKFDGELALSQLQQSFADENIGNALMNQNVFVGFGDLVRTEALYRAKIHPESLVKNIPEKKIIFLIISAVNYADELVEQYKNDEVNAKALIFDKKICPKDKSEIQVKISSENNRKIYICPKCQKLF</sequence>
<dbReference type="InterPro" id="IPR015886">
    <property type="entry name" value="H2TH_FPG"/>
</dbReference>
<dbReference type="SUPFAM" id="SSF46946">
    <property type="entry name" value="S13-like H2TH domain"/>
    <property type="match status" value="1"/>
</dbReference>
<gene>
    <name evidence="2" type="ORF">ACFSO8_09960</name>
</gene>
<reference evidence="3" key="1">
    <citation type="journal article" date="2019" name="Int. J. Syst. Evol. Microbiol.">
        <title>The Global Catalogue of Microorganisms (GCM) 10K type strain sequencing project: providing services to taxonomists for standard genome sequencing and annotation.</title>
        <authorList>
            <consortium name="The Broad Institute Genomics Platform"/>
            <consortium name="The Broad Institute Genome Sequencing Center for Infectious Disease"/>
            <person name="Wu L."/>
            <person name="Ma J."/>
        </authorList>
    </citation>
    <scope>NUCLEOTIDE SEQUENCE [LARGE SCALE GENOMIC DNA]</scope>
    <source>
        <strain evidence="3">KCTC 52204</strain>
    </source>
</reference>
<evidence type="ECO:0000313" key="2">
    <source>
        <dbReference type="EMBL" id="MFD2545779.1"/>
    </source>
</evidence>
<keyword evidence="3" id="KW-1185">Reference proteome</keyword>
<feature type="domain" description="Formamidopyrimidine-DNA glycosylase H2TH DNA-binding" evidence="1">
    <location>
        <begin position="111"/>
        <end position="197"/>
    </location>
</feature>
<evidence type="ECO:0000259" key="1">
    <source>
        <dbReference type="SMART" id="SM01232"/>
    </source>
</evidence>
<comment type="caution">
    <text evidence="2">The sequence shown here is derived from an EMBL/GenBank/DDBJ whole genome shotgun (WGS) entry which is preliminary data.</text>
</comment>
<organism evidence="2 3">
    <name type="scientific">Kaistella montana</name>
    <dbReference type="NCBI Taxonomy" id="1849733"/>
    <lineage>
        <taxon>Bacteria</taxon>
        <taxon>Pseudomonadati</taxon>
        <taxon>Bacteroidota</taxon>
        <taxon>Flavobacteriia</taxon>
        <taxon>Flavobacteriales</taxon>
        <taxon>Weeksellaceae</taxon>
        <taxon>Chryseobacterium group</taxon>
        <taxon>Kaistella</taxon>
    </lineage>
</organism>
<dbReference type="EMBL" id="JBHULG010000006">
    <property type="protein sequence ID" value="MFD2545779.1"/>
    <property type="molecule type" value="Genomic_DNA"/>
</dbReference>
<dbReference type="Gene3D" id="1.10.8.50">
    <property type="match status" value="1"/>
</dbReference>
<accession>A0ABW5KAN2</accession>
<dbReference type="RefSeq" id="WP_255931036.1">
    <property type="nucleotide sequence ID" value="NZ_JANFQP010000004.1"/>
</dbReference>
<evidence type="ECO:0000313" key="3">
    <source>
        <dbReference type="Proteomes" id="UP001597394"/>
    </source>
</evidence>